<feature type="domain" description="Cupin type-2" evidence="1">
    <location>
        <begin position="33"/>
        <end position="89"/>
    </location>
</feature>
<dbReference type="InterPro" id="IPR013096">
    <property type="entry name" value="Cupin_2"/>
</dbReference>
<reference evidence="2 3" key="1">
    <citation type="submission" date="2019-03" db="EMBL/GenBank/DDBJ databases">
        <title>Genomic Encyclopedia of Type Strains, Phase IV (KMG-IV): sequencing the most valuable type-strain genomes for metagenomic binning, comparative biology and taxonomic classification.</title>
        <authorList>
            <person name="Goeker M."/>
        </authorList>
    </citation>
    <scope>NUCLEOTIDE SEQUENCE [LARGE SCALE GENOMIC DNA]</scope>
    <source>
        <strain evidence="2 3">DSM 18401</strain>
    </source>
</reference>
<gene>
    <name evidence="2" type="ORF">EV665_116122</name>
</gene>
<dbReference type="Gene3D" id="2.60.120.10">
    <property type="entry name" value="Jelly Rolls"/>
    <property type="match status" value="1"/>
</dbReference>
<dbReference type="RefSeq" id="WP_133035710.1">
    <property type="nucleotide sequence ID" value="NZ_BAABEI010000002.1"/>
</dbReference>
<evidence type="ECO:0000313" key="2">
    <source>
        <dbReference type="EMBL" id="TCN40039.1"/>
    </source>
</evidence>
<evidence type="ECO:0000313" key="3">
    <source>
        <dbReference type="Proteomes" id="UP000295351"/>
    </source>
</evidence>
<keyword evidence="3" id="KW-1185">Reference proteome</keyword>
<dbReference type="InterPro" id="IPR014710">
    <property type="entry name" value="RmlC-like_jellyroll"/>
</dbReference>
<dbReference type="AlphaFoldDB" id="A0A4R2CLH0"/>
<dbReference type="InterPro" id="IPR011051">
    <property type="entry name" value="RmlC_Cupin_sf"/>
</dbReference>
<dbReference type="EMBL" id="SLVX01000016">
    <property type="protein sequence ID" value="TCN40039.1"/>
    <property type="molecule type" value="Genomic_DNA"/>
</dbReference>
<accession>A0A4R2CLH0</accession>
<organism evidence="2 3">
    <name type="scientific">Shinella granuli</name>
    <dbReference type="NCBI Taxonomy" id="323621"/>
    <lineage>
        <taxon>Bacteria</taxon>
        <taxon>Pseudomonadati</taxon>
        <taxon>Pseudomonadota</taxon>
        <taxon>Alphaproteobacteria</taxon>
        <taxon>Hyphomicrobiales</taxon>
        <taxon>Rhizobiaceae</taxon>
        <taxon>Shinella</taxon>
    </lineage>
</organism>
<evidence type="ECO:0000259" key="1">
    <source>
        <dbReference type="Pfam" id="PF07883"/>
    </source>
</evidence>
<protein>
    <submittedName>
        <fullName evidence="2">Cupin domain</fullName>
    </submittedName>
</protein>
<sequence length="93" mass="9887">MSEETRIEAPGFRGRITGRLGDMLVIDAEVEADIPSHAGETAEFAIVVSGRFELSMNGTTLSCGPGDHLVVEAGVEHAIRVIEPGRLVLIGKM</sequence>
<comment type="caution">
    <text evidence="2">The sequence shown here is derived from an EMBL/GenBank/DDBJ whole genome shotgun (WGS) entry which is preliminary data.</text>
</comment>
<name>A0A4R2CLH0_SHIGR</name>
<dbReference type="Pfam" id="PF07883">
    <property type="entry name" value="Cupin_2"/>
    <property type="match status" value="1"/>
</dbReference>
<dbReference type="SUPFAM" id="SSF51182">
    <property type="entry name" value="RmlC-like cupins"/>
    <property type="match status" value="1"/>
</dbReference>
<proteinExistence type="predicted"/>
<dbReference type="Proteomes" id="UP000295351">
    <property type="component" value="Unassembled WGS sequence"/>
</dbReference>